<gene>
    <name evidence="1" type="ORF">KK137_08030</name>
</gene>
<sequence>MAEPAASTLIPLDQVDPALVEDVLDRAFGPGRQERTAYKIRQGTDWLPGLSFAALDAEEYLVGTIQAWPVALNDPQGRAHPLIMVGPVAITPERQDQGFGRALMAAQAAAIDPAAPIPQVLIGDAPYYGRFGFTEAPRGWQCPGPWDPARLLIRGAAPATLPQAGMLGPWLG</sequence>
<organism evidence="1 2">
    <name type="scientific">Croceibacterium selenioxidans</name>
    <dbReference type="NCBI Taxonomy" id="2838833"/>
    <lineage>
        <taxon>Bacteria</taxon>
        <taxon>Pseudomonadati</taxon>
        <taxon>Pseudomonadota</taxon>
        <taxon>Alphaproteobacteria</taxon>
        <taxon>Sphingomonadales</taxon>
        <taxon>Erythrobacteraceae</taxon>
        <taxon>Croceibacterium</taxon>
    </lineage>
</organism>
<keyword evidence="2" id="KW-1185">Reference proteome</keyword>
<dbReference type="Proteomes" id="UP000811255">
    <property type="component" value="Unassembled WGS sequence"/>
</dbReference>
<comment type="caution">
    <text evidence="1">The sequence shown here is derived from an EMBL/GenBank/DDBJ whole genome shotgun (WGS) entry which is preliminary data.</text>
</comment>
<evidence type="ECO:0000313" key="2">
    <source>
        <dbReference type="Proteomes" id="UP000811255"/>
    </source>
</evidence>
<name>A0ABS5W3D9_9SPHN</name>
<protein>
    <submittedName>
        <fullName evidence="1">N-acetyltransferase</fullName>
    </submittedName>
</protein>
<dbReference type="SUPFAM" id="SSF55729">
    <property type="entry name" value="Acyl-CoA N-acyltransferases (Nat)"/>
    <property type="match status" value="1"/>
</dbReference>
<dbReference type="EMBL" id="JAHFVK010000001">
    <property type="protein sequence ID" value="MBT2134276.1"/>
    <property type="molecule type" value="Genomic_DNA"/>
</dbReference>
<accession>A0ABS5W3D9</accession>
<dbReference type="Gene3D" id="3.40.630.30">
    <property type="match status" value="1"/>
</dbReference>
<dbReference type="InterPro" id="IPR016181">
    <property type="entry name" value="Acyl_CoA_acyltransferase"/>
</dbReference>
<reference evidence="1 2" key="1">
    <citation type="submission" date="2021-05" db="EMBL/GenBank/DDBJ databases">
        <title>Croceibacterium sp. LX-88 genome sequence.</title>
        <authorList>
            <person name="Luo X."/>
        </authorList>
    </citation>
    <scope>NUCLEOTIDE SEQUENCE [LARGE SCALE GENOMIC DNA]</scope>
    <source>
        <strain evidence="1 2">LX-88</strain>
    </source>
</reference>
<evidence type="ECO:0000313" key="1">
    <source>
        <dbReference type="EMBL" id="MBT2134276.1"/>
    </source>
</evidence>
<dbReference type="RefSeq" id="WP_214535608.1">
    <property type="nucleotide sequence ID" value="NZ_JAHFVK010000001.1"/>
</dbReference>
<proteinExistence type="predicted"/>